<feature type="region of interest" description="Disordered" evidence="1">
    <location>
        <begin position="88"/>
        <end position="109"/>
    </location>
</feature>
<gene>
    <name evidence="2" type="primary">cas5u6u</name>
    <name evidence="2" type="ORF">KDB89_00990</name>
</gene>
<evidence type="ECO:0000256" key="1">
    <source>
        <dbReference type="SAM" id="MobiDB-lite"/>
    </source>
</evidence>
<dbReference type="RefSeq" id="WP_219082660.1">
    <property type="nucleotide sequence ID" value="NZ_CP079216.1"/>
</dbReference>
<accession>A0ABX8SJF7</accession>
<reference evidence="2 3" key="1">
    <citation type="submission" date="2021-07" db="EMBL/GenBank/DDBJ databases">
        <title>complete genome sequencing of Tessaracoccus sp.J1M15.</title>
        <authorList>
            <person name="Bae J.-W."/>
            <person name="Kim D.-y."/>
        </authorList>
    </citation>
    <scope>NUCLEOTIDE SEQUENCE [LARGE SCALE GENOMIC DNA]</scope>
    <source>
        <strain evidence="2 3">J1M15</strain>
    </source>
</reference>
<sequence>MAICLDVFLVADRYDAGAGQDPRSFEWPPHPGRVVAALRSVAGDEDLPVLRSLESLPAPTVHAAAEFGAGRSRTYVVTNKTYLAPKKKRDDGAIGNLSHPGRTSGLRERSSVFPANPRIQMIWDPEDILSDAELANLDSMARRVPYLGRSTSPVLMGVQRVTEVRVPDGLSAFVPSEGGDRQLRVPYPGYIDELDGLFEAGLSAWQASDNAVARRGYRRIGEDIPVALPSFTSRYSDLVVLRFTDRRPPSGSQTATFAAALRSMVMRQTRDPLPPALHGHGFDGNPHVAYLGLPVCGSPHSDGHLVGLAVAVPGMDEAERRRILRGILGPEADGTVQLTVPGYRSPFELKYRPDERLPRSATVSHWLRSSRQWVTATPIVLDRYPKNGDLAEAVLESVVNAGYPEPDEVEVSREAMTTGGVRLTPRDLPRRSRGRLYCHARITFGPEVEGPVLVGAGRYFGIGLLQPERRLEGGADEV</sequence>
<dbReference type="NCBIfam" id="TIGR02165">
    <property type="entry name" value="cas5_6_GSU0054"/>
    <property type="match status" value="1"/>
</dbReference>
<dbReference type="InterPro" id="IPR019089">
    <property type="entry name" value="Cas_GSU0054"/>
</dbReference>
<evidence type="ECO:0000313" key="2">
    <source>
        <dbReference type="EMBL" id="QXT63099.1"/>
    </source>
</evidence>
<evidence type="ECO:0000313" key="3">
    <source>
        <dbReference type="Proteomes" id="UP000824504"/>
    </source>
</evidence>
<dbReference type="Pfam" id="PF09609">
    <property type="entry name" value="Cas_GSU0054"/>
    <property type="match status" value="1"/>
</dbReference>
<organism evidence="2 3">
    <name type="scientific">Tessaracoccus palaemonis</name>
    <dbReference type="NCBI Taxonomy" id="2829499"/>
    <lineage>
        <taxon>Bacteria</taxon>
        <taxon>Bacillati</taxon>
        <taxon>Actinomycetota</taxon>
        <taxon>Actinomycetes</taxon>
        <taxon>Propionibacteriales</taxon>
        <taxon>Propionibacteriaceae</taxon>
        <taxon>Tessaracoccus</taxon>
    </lineage>
</organism>
<keyword evidence="3" id="KW-1185">Reference proteome</keyword>
<proteinExistence type="predicted"/>
<name>A0ABX8SJF7_9ACTN</name>
<dbReference type="EMBL" id="CP079216">
    <property type="protein sequence ID" value="QXT63099.1"/>
    <property type="molecule type" value="Genomic_DNA"/>
</dbReference>
<dbReference type="Proteomes" id="UP000824504">
    <property type="component" value="Chromosome"/>
</dbReference>
<protein>
    <submittedName>
        <fullName evidence="2">Type I-U CRISPR-associated protein Cas5/Cas6</fullName>
    </submittedName>
</protein>